<organism evidence="6 7">
    <name type="scientific">Arenibacter algicola</name>
    <dbReference type="NCBI Taxonomy" id="616991"/>
    <lineage>
        <taxon>Bacteria</taxon>
        <taxon>Pseudomonadati</taxon>
        <taxon>Bacteroidota</taxon>
        <taxon>Flavobacteriia</taxon>
        <taxon>Flavobacteriales</taxon>
        <taxon>Flavobacteriaceae</taxon>
        <taxon>Arenibacter</taxon>
    </lineage>
</organism>
<evidence type="ECO:0000313" key="6">
    <source>
        <dbReference type="EMBL" id="TQO37503.1"/>
    </source>
</evidence>
<feature type="transmembrane region" description="Helical" evidence="1">
    <location>
        <begin position="82"/>
        <end position="102"/>
    </location>
</feature>
<dbReference type="InterPro" id="IPR022655">
    <property type="entry name" value="DUF1553"/>
</dbReference>
<gene>
    <name evidence="6" type="ORF">GQ41_2112</name>
</gene>
<sequence>MEEINWIFQLLGRFHPLLVHFPIGLLVVALTFELLTIGGKRLGLRDGICWMVYIGAATAVVAALMGWLLRTYDEFTGDLVNYHQYTGIATAVLAVITALIMRNVVSKKLPDYRLYRFALFLTVVSLTIAGHLGANLTHGEDYLTSILPGNNNTYDNSKSVALLNELKKSDSLTVTQQDRLNLEVRAIFAHNCYQCHSENKQKGELMLDSKEGVFKGGESGPVIVAGKPAESELYKRITLSPNEDGVMPKKGKVLKENEIALVKLWIQNGAHWSDQALKVFPEAELALEKPDLPKAENQSHPVDKLIASYFDKNNIDWPTVVDDRTFIRRSYMDVIGLLPEPKEIEQFIVDSNPNKRDLLIDKLLADTHNYTQNWLSFWNDLLRNDYSGTGFITGGRKQITQWLYTSLEENKSYDKMVKELVNPTEVSEGFIKGIEWRGVVNASQRTEMQAAQNIGQSLMGVNVKCASCHNSFVSNLTLEQSYGFASIFADSVLELNRCDKPIGKMAKVNFLYPELGEVEAESLKERLFKLSEVIVKPENGRLYRTITNRFWDRLMGRGIIEPLDEMDNEPWDADLLDWLASDFVESGYDLKHLIKRIMTSKVYQLPTANYKNIEDVKSNYVFKGPVLKRMSAEQFSDAVSQLIKPVYAAVAYNPKGNELPSARVWHREIKFDRDVLPEPGKRYFRKTFPLPDKAIASAAVLISVDHSYTLYINEKKILEGTDWTKVDKLNVQNALIRGTNTIAIEGVNEGNIANPAGILFSMKISYEDGSEVILNSDSSWKSTADKPSEGWTSAGYNDNAWKEVRNYGTSNWGNLIDFTFEDHDGEFARASLVEQHPFMKAMGRPSRENVTTSRDEQPTLLQALELTNGEFFNNVLEEGAGIWLERYGHDSEKIVEELYQKSLGREANDQEKKIMISVLGDEPKKEDLQDLFWSTLISPEFQFIN</sequence>
<keyword evidence="1" id="KW-0812">Transmembrane</keyword>
<dbReference type="SUPFAM" id="SSF46626">
    <property type="entry name" value="Cytochrome c"/>
    <property type="match status" value="1"/>
</dbReference>
<evidence type="ECO:0000256" key="1">
    <source>
        <dbReference type="SAM" id="Phobius"/>
    </source>
</evidence>
<feature type="transmembrane region" description="Helical" evidence="1">
    <location>
        <begin position="48"/>
        <end position="70"/>
    </location>
</feature>
<keyword evidence="7" id="KW-1185">Reference proteome</keyword>
<accession>A0ABY3AAK7</accession>
<feature type="transmembrane region" description="Helical" evidence="1">
    <location>
        <begin position="114"/>
        <end position="134"/>
    </location>
</feature>
<dbReference type="Gene3D" id="2.60.120.260">
    <property type="entry name" value="Galactose-binding domain-like"/>
    <property type="match status" value="1"/>
</dbReference>
<dbReference type="RefSeq" id="WP_142189405.1">
    <property type="nucleotide sequence ID" value="NZ_VHIF01000001.1"/>
</dbReference>
<dbReference type="PANTHER" id="PTHR35889">
    <property type="entry name" value="CYCLOINULO-OLIGOSACCHARIDE FRUCTANOTRANSFERASE-RELATED"/>
    <property type="match status" value="1"/>
</dbReference>
<dbReference type="EMBL" id="VHIF01000001">
    <property type="protein sequence ID" value="TQO37503.1"/>
    <property type="molecule type" value="Genomic_DNA"/>
</dbReference>
<dbReference type="Pfam" id="PF09990">
    <property type="entry name" value="DUF2231"/>
    <property type="match status" value="1"/>
</dbReference>
<protein>
    <submittedName>
        <fullName evidence="6">Membrane protein</fullName>
    </submittedName>
</protein>
<evidence type="ECO:0000259" key="2">
    <source>
        <dbReference type="Pfam" id="PF07583"/>
    </source>
</evidence>
<name>A0ABY3AAK7_9FLAO</name>
<feature type="domain" description="Cytochrome C Planctomycete-type" evidence="4">
    <location>
        <begin position="192"/>
        <end position="251"/>
    </location>
</feature>
<comment type="caution">
    <text evidence="6">The sequence shown here is derived from an EMBL/GenBank/DDBJ whole genome shotgun (WGS) entry which is preliminary data.</text>
</comment>
<dbReference type="Gene3D" id="1.10.760.10">
    <property type="entry name" value="Cytochrome c-like domain"/>
    <property type="match status" value="1"/>
</dbReference>
<feature type="domain" description="DUF1553" evidence="3">
    <location>
        <begin position="529"/>
        <end position="640"/>
    </location>
</feature>
<evidence type="ECO:0000259" key="3">
    <source>
        <dbReference type="Pfam" id="PF07587"/>
    </source>
</evidence>
<dbReference type="Pfam" id="PF07587">
    <property type="entry name" value="PSD1"/>
    <property type="match status" value="2"/>
</dbReference>
<evidence type="ECO:0000259" key="5">
    <source>
        <dbReference type="Pfam" id="PF09990"/>
    </source>
</evidence>
<feature type="domain" description="DUF1553" evidence="3">
    <location>
        <begin position="835"/>
        <end position="917"/>
    </location>
</feature>
<dbReference type="Proteomes" id="UP000315363">
    <property type="component" value="Unassembled WGS sequence"/>
</dbReference>
<keyword evidence="1" id="KW-1133">Transmembrane helix</keyword>
<reference evidence="6 7" key="1">
    <citation type="submission" date="2019-06" db="EMBL/GenBank/DDBJ databases">
        <title>A large-scale integrated study on North Sea by COGITO (Coastal Microbe Genomic &amp; Taxonomic Observatory).</title>
        <authorList>
            <person name="Teeling H."/>
        </authorList>
    </citation>
    <scope>NUCLEOTIDE SEQUENCE [LARGE SCALE GENOMIC DNA]</scope>
    <source>
        <strain evidence="6 7">MAR_2009_79</strain>
    </source>
</reference>
<evidence type="ECO:0000313" key="7">
    <source>
        <dbReference type="Proteomes" id="UP000315363"/>
    </source>
</evidence>
<feature type="transmembrane region" description="Helical" evidence="1">
    <location>
        <begin position="17"/>
        <end position="36"/>
    </location>
</feature>
<dbReference type="InterPro" id="IPR019251">
    <property type="entry name" value="DUF2231_TM"/>
</dbReference>
<evidence type="ECO:0000259" key="4">
    <source>
        <dbReference type="Pfam" id="PF07635"/>
    </source>
</evidence>
<dbReference type="Pfam" id="PF07583">
    <property type="entry name" value="PSCyt2"/>
    <property type="match status" value="1"/>
</dbReference>
<dbReference type="InterPro" id="IPR036909">
    <property type="entry name" value="Cyt_c-like_dom_sf"/>
</dbReference>
<feature type="domain" description="DUF2231" evidence="5">
    <location>
        <begin position="14"/>
        <end position="137"/>
    </location>
</feature>
<keyword evidence="1" id="KW-0472">Membrane</keyword>
<dbReference type="PANTHER" id="PTHR35889:SF3">
    <property type="entry name" value="F-BOX DOMAIN-CONTAINING PROTEIN"/>
    <property type="match status" value="1"/>
</dbReference>
<feature type="domain" description="DUF1549" evidence="2">
    <location>
        <begin position="301"/>
        <end position="490"/>
    </location>
</feature>
<dbReference type="InterPro" id="IPR011429">
    <property type="entry name" value="Cyt_c_Planctomycete-type"/>
</dbReference>
<dbReference type="InterPro" id="IPR011444">
    <property type="entry name" value="DUF1549"/>
</dbReference>
<proteinExistence type="predicted"/>
<dbReference type="Pfam" id="PF07635">
    <property type="entry name" value="PSCyt1"/>
    <property type="match status" value="1"/>
</dbReference>